<dbReference type="Proteomes" id="UP000190286">
    <property type="component" value="Unassembled WGS sequence"/>
</dbReference>
<dbReference type="PANTHER" id="PTHR21180">
    <property type="entry name" value="ENDONUCLEASE/EXONUCLEASE/PHOSPHATASE FAMILY DOMAIN-CONTAINING PROTEIN 1"/>
    <property type="match status" value="1"/>
</dbReference>
<evidence type="ECO:0000313" key="2">
    <source>
        <dbReference type="Proteomes" id="UP000190286"/>
    </source>
</evidence>
<dbReference type="SUPFAM" id="SSF47781">
    <property type="entry name" value="RuvA domain 2-like"/>
    <property type="match status" value="1"/>
</dbReference>
<gene>
    <name evidence="1" type="ORF">SAMN02745178_01120</name>
</gene>
<dbReference type="NCBIfam" id="TIGR00426">
    <property type="entry name" value="competence protein ComEA helix-hairpin-helix repeat region"/>
    <property type="match status" value="1"/>
</dbReference>
<dbReference type="AlphaFoldDB" id="A0A1T4WW80"/>
<reference evidence="1 2" key="1">
    <citation type="submission" date="2017-02" db="EMBL/GenBank/DDBJ databases">
        <authorList>
            <person name="Peterson S.W."/>
        </authorList>
    </citation>
    <scope>NUCLEOTIDE SEQUENCE [LARGE SCALE GENOMIC DNA]</scope>
    <source>
        <strain evidence="1 2">ATCC 27749</strain>
    </source>
</reference>
<sequence>MQTTRRLAVLTVLAAVLIAAGALFLIAPVWQPQRPAAAYVPAAVHTAEPEAPTLIDINTATAEELTALPGLGPRKAAALVAYREAHGPFATLADAAAVKGISLRMTESWAGLAAANH</sequence>
<dbReference type="GeneID" id="93337597"/>
<accession>A0A1T4WW80</accession>
<dbReference type="Gene3D" id="1.10.150.280">
    <property type="entry name" value="AF1531-like domain"/>
    <property type="match status" value="1"/>
</dbReference>
<dbReference type="InterPro" id="IPR010994">
    <property type="entry name" value="RuvA_2-like"/>
</dbReference>
<dbReference type="Pfam" id="PF12836">
    <property type="entry name" value="HHH_3"/>
    <property type="match status" value="1"/>
</dbReference>
<dbReference type="InterPro" id="IPR004509">
    <property type="entry name" value="Competence_ComEA_HhH"/>
</dbReference>
<dbReference type="RefSeq" id="WP_078784107.1">
    <property type="nucleotide sequence ID" value="NZ_DBEZWQ010000118.1"/>
</dbReference>
<protein>
    <submittedName>
        <fullName evidence="1">Competence protein ComEA</fullName>
    </submittedName>
</protein>
<dbReference type="EMBL" id="FUYF01000004">
    <property type="protein sequence ID" value="SKA81576.1"/>
    <property type="molecule type" value="Genomic_DNA"/>
</dbReference>
<dbReference type="InterPro" id="IPR051675">
    <property type="entry name" value="Endo/Exo/Phosphatase_dom_1"/>
</dbReference>
<organism evidence="1 2">
    <name type="scientific">Gemmiger formicilis</name>
    <dbReference type="NCBI Taxonomy" id="745368"/>
    <lineage>
        <taxon>Bacteria</taxon>
        <taxon>Bacillati</taxon>
        <taxon>Bacillota</taxon>
        <taxon>Clostridia</taxon>
        <taxon>Eubacteriales</taxon>
        <taxon>Gemmiger</taxon>
    </lineage>
</organism>
<dbReference type="GO" id="GO:0015627">
    <property type="term" value="C:type II protein secretion system complex"/>
    <property type="evidence" value="ECO:0007669"/>
    <property type="project" value="TreeGrafter"/>
</dbReference>
<evidence type="ECO:0000313" key="1">
    <source>
        <dbReference type="EMBL" id="SKA81576.1"/>
    </source>
</evidence>
<proteinExistence type="predicted"/>
<dbReference type="GO" id="GO:0015628">
    <property type="term" value="P:protein secretion by the type II secretion system"/>
    <property type="evidence" value="ECO:0007669"/>
    <property type="project" value="TreeGrafter"/>
</dbReference>
<keyword evidence="2" id="KW-1185">Reference proteome</keyword>
<dbReference type="PANTHER" id="PTHR21180:SF32">
    <property type="entry name" value="ENDONUCLEASE_EXONUCLEASE_PHOSPHATASE FAMILY DOMAIN-CONTAINING PROTEIN 1"/>
    <property type="match status" value="1"/>
</dbReference>
<name>A0A1T4WW80_9FIRM</name>
<dbReference type="STRING" id="745368.SAMN02745178_01120"/>